<keyword evidence="1" id="KW-0812">Transmembrane</keyword>
<keyword evidence="3" id="KW-1185">Reference proteome</keyword>
<keyword evidence="1" id="KW-0472">Membrane</keyword>
<evidence type="ECO:0000313" key="3">
    <source>
        <dbReference type="Proteomes" id="UP000321595"/>
    </source>
</evidence>
<evidence type="ECO:0000313" key="2">
    <source>
        <dbReference type="EMBL" id="QED30116.1"/>
    </source>
</evidence>
<dbReference type="OrthoDB" id="1524728at2"/>
<feature type="transmembrane region" description="Helical" evidence="1">
    <location>
        <begin position="100"/>
        <end position="128"/>
    </location>
</feature>
<dbReference type="KEGG" id="bbae:FRD01_23350"/>
<evidence type="ECO:0000256" key="1">
    <source>
        <dbReference type="SAM" id="Phobius"/>
    </source>
</evidence>
<protein>
    <submittedName>
        <fullName evidence="2">Uncharacterized protein</fullName>
    </submittedName>
</protein>
<dbReference type="AlphaFoldDB" id="A0A5B8Y2A9"/>
<dbReference type="RefSeq" id="WP_146963518.1">
    <property type="nucleotide sequence ID" value="NZ_CP042467.1"/>
</dbReference>
<dbReference type="EMBL" id="CP042467">
    <property type="protein sequence ID" value="QED30116.1"/>
    <property type="molecule type" value="Genomic_DNA"/>
</dbReference>
<proteinExistence type="predicted"/>
<keyword evidence="1" id="KW-1133">Transmembrane helix</keyword>
<dbReference type="SUPFAM" id="SSF81442">
    <property type="entry name" value="Cytochrome c oxidase subunit I-like"/>
    <property type="match status" value="1"/>
</dbReference>
<accession>A0A5B8Y2A9</accession>
<reference evidence="2 3" key="1">
    <citation type="submission" date="2019-08" db="EMBL/GenBank/DDBJ databases">
        <authorList>
            <person name="Liang Q."/>
        </authorList>
    </citation>
    <scope>NUCLEOTIDE SEQUENCE [LARGE SCALE GENOMIC DNA]</scope>
    <source>
        <strain evidence="2 3">V1718</strain>
    </source>
</reference>
<dbReference type="InterPro" id="IPR036927">
    <property type="entry name" value="Cyt_c_oxase-like_su1_sf"/>
</dbReference>
<feature type="transmembrane region" description="Helical" evidence="1">
    <location>
        <begin position="75"/>
        <end position="94"/>
    </location>
</feature>
<gene>
    <name evidence="2" type="ORF">FRD01_23350</name>
</gene>
<organism evidence="2 3">
    <name type="scientific">Microvenator marinus</name>
    <dbReference type="NCBI Taxonomy" id="2600177"/>
    <lineage>
        <taxon>Bacteria</taxon>
        <taxon>Deltaproteobacteria</taxon>
        <taxon>Bradymonadales</taxon>
        <taxon>Microvenatoraceae</taxon>
        <taxon>Microvenator</taxon>
    </lineage>
</organism>
<feature type="transmembrane region" description="Helical" evidence="1">
    <location>
        <begin position="12"/>
        <end position="35"/>
    </location>
</feature>
<feature type="transmembrane region" description="Helical" evidence="1">
    <location>
        <begin position="41"/>
        <end position="63"/>
    </location>
</feature>
<name>A0A5B8Y2A9_9DELT</name>
<sequence length="135" mass="14983">MPRITRVFLRTALVFFVLGLSLLLAATVAGMPWAMLLLPTYLHYFTVGFMTFMIAGVALWMFPRWTKEAPRGPEWLGWLCYGLLTVGLALRGIAEPAGALGWLSMNAVVVFSAVLQWMGGLILVGLLWPRIKEKG</sequence>
<dbReference type="Proteomes" id="UP000321595">
    <property type="component" value="Chromosome"/>
</dbReference>